<sequence length="338" mass="37707">MWTLAQTDAPPVYYRRKIFEASLQAYRGSFAVDFAVGEHGDIDETLPPRTAYFSDVDFSGIASEDNRPMLIVLHGLSGGSHEVYLRHAIAPLVPNNGGWEVCVVNSRGCANSRITSGILFNARATWDIRQFVNWARDTFPNRPLFGLGFSLGANILTNYVGEEGADCPLKAAISVGNPFNLEIANKALKRTFLGKEVYQRVMGTNLKRLIGQHKEEMLQCSGLDWDRVQSTTYFAADDPIAVNEAVPYEEFKQNPYTVLCTTSLGGHLSWFEPGSGRWHAKPICNFLKIMANEISLESARAHPNGLKPKSELPTKFDPVRRKLELVREHQVECDDDGL</sequence>
<organism evidence="3 4">
    <name type="scientific">Phyllachora maydis</name>
    <dbReference type="NCBI Taxonomy" id="1825666"/>
    <lineage>
        <taxon>Eukaryota</taxon>
        <taxon>Fungi</taxon>
        <taxon>Dikarya</taxon>
        <taxon>Ascomycota</taxon>
        <taxon>Pezizomycotina</taxon>
        <taxon>Sordariomycetes</taxon>
        <taxon>Sordariomycetidae</taxon>
        <taxon>Phyllachorales</taxon>
        <taxon>Phyllachoraceae</taxon>
        <taxon>Phyllachora</taxon>
    </lineage>
</organism>
<feature type="domain" description="AB hydrolase-1" evidence="2">
    <location>
        <begin position="68"/>
        <end position="179"/>
    </location>
</feature>
<protein>
    <recommendedName>
        <fullName evidence="2">AB hydrolase-1 domain-containing protein</fullName>
    </recommendedName>
</protein>
<dbReference type="Gene3D" id="3.40.50.1820">
    <property type="entry name" value="alpha/beta hydrolase"/>
    <property type="match status" value="1"/>
</dbReference>
<dbReference type="InterPro" id="IPR000073">
    <property type="entry name" value="AB_hydrolase_1"/>
</dbReference>
<keyword evidence="4" id="KW-1185">Reference proteome</keyword>
<dbReference type="PIRSF" id="PIRSF005211">
    <property type="entry name" value="Ab_hydro_YheT"/>
    <property type="match status" value="1"/>
</dbReference>
<dbReference type="GO" id="GO:0051793">
    <property type="term" value="P:medium-chain fatty acid catabolic process"/>
    <property type="evidence" value="ECO:0007669"/>
    <property type="project" value="TreeGrafter"/>
</dbReference>
<dbReference type="PANTHER" id="PTHR10794:SF63">
    <property type="entry name" value="ALPHA_BETA HYDROLASE 1, ISOFORM A"/>
    <property type="match status" value="1"/>
</dbReference>
<dbReference type="Pfam" id="PF00561">
    <property type="entry name" value="Abhydrolase_1"/>
    <property type="match status" value="1"/>
</dbReference>
<comment type="caution">
    <text evidence="3">The sequence shown here is derived from an EMBL/GenBank/DDBJ whole genome shotgun (WGS) entry which is preliminary data.</text>
</comment>
<dbReference type="GO" id="GO:0008126">
    <property type="term" value="F:acetylesterase activity"/>
    <property type="evidence" value="ECO:0007669"/>
    <property type="project" value="TreeGrafter"/>
</dbReference>
<dbReference type="AlphaFoldDB" id="A0AAD9MHD9"/>
<dbReference type="Proteomes" id="UP001217918">
    <property type="component" value="Unassembled WGS sequence"/>
</dbReference>
<dbReference type="EMBL" id="JAQQPM010000006">
    <property type="protein sequence ID" value="KAK2072556.1"/>
    <property type="molecule type" value="Genomic_DNA"/>
</dbReference>
<gene>
    <name evidence="3" type="ORF">P8C59_006903</name>
</gene>
<dbReference type="GO" id="GO:0051792">
    <property type="term" value="P:medium-chain fatty acid biosynthetic process"/>
    <property type="evidence" value="ECO:0007669"/>
    <property type="project" value="TreeGrafter"/>
</dbReference>
<dbReference type="SUPFAM" id="SSF53474">
    <property type="entry name" value="alpha/beta-Hydrolases"/>
    <property type="match status" value="1"/>
</dbReference>
<evidence type="ECO:0000259" key="2">
    <source>
        <dbReference type="Pfam" id="PF00561"/>
    </source>
</evidence>
<comment type="similarity">
    <text evidence="1">Belongs to the AB hydrolase superfamily. AB hydrolase 4 family.</text>
</comment>
<evidence type="ECO:0000313" key="3">
    <source>
        <dbReference type="EMBL" id="KAK2072556.1"/>
    </source>
</evidence>
<name>A0AAD9MHD9_9PEZI</name>
<dbReference type="InterPro" id="IPR029058">
    <property type="entry name" value="AB_hydrolase_fold"/>
</dbReference>
<accession>A0AAD9MHD9</accession>
<proteinExistence type="inferred from homology"/>
<evidence type="ECO:0000256" key="1">
    <source>
        <dbReference type="ARBA" id="ARBA00010884"/>
    </source>
</evidence>
<dbReference type="InterPro" id="IPR012020">
    <property type="entry name" value="ABHD4"/>
</dbReference>
<dbReference type="GO" id="GO:0047372">
    <property type="term" value="F:monoacylglycerol lipase activity"/>
    <property type="evidence" value="ECO:0007669"/>
    <property type="project" value="TreeGrafter"/>
</dbReference>
<dbReference type="InterPro" id="IPR050960">
    <property type="entry name" value="AB_hydrolase_4_sf"/>
</dbReference>
<reference evidence="3" key="1">
    <citation type="journal article" date="2023" name="Mol. Plant Microbe Interact.">
        <title>Elucidating the Obligate Nature and Biological Capacity of an Invasive Fungal Corn Pathogen.</title>
        <authorList>
            <person name="MacCready J.S."/>
            <person name="Roggenkamp E.M."/>
            <person name="Gdanetz K."/>
            <person name="Chilvers M.I."/>
        </authorList>
    </citation>
    <scope>NUCLEOTIDE SEQUENCE</scope>
    <source>
        <strain evidence="3">PM02</strain>
    </source>
</reference>
<evidence type="ECO:0000313" key="4">
    <source>
        <dbReference type="Proteomes" id="UP001217918"/>
    </source>
</evidence>
<dbReference type="PANTHER" id="PTHR10794">
    <property type="entry name" value="ABHYDROLASE DOMAIN-CONTAINING PROTEIN"/>
    <property type="match status" value="1"/>
</dbReference>